<dbReference type="InterPro" id="IPR041663">
    <property type="entry name" value="DisA/LigA_HHH"/>
</dbReference>
<dbReference type="InterPro" id="IPR036420">
    <property type="entry name" value="BRCT_dom_sf"/>
</dbReference>
<dbReference type="SUPFAM" id="SSF52113">
    <property type="entry name" value="BRCT domain"/>
    <property type="match status" value="1"/>
</dbReference>
<dbReference type="HAMAP" id="MF_01588">
    <property type="entry name" value="DNA_ligase_A"/>
    <property type="match status" value="1"/>
</dbReference>
<evidence type="ECO:0000256" key="9">
    <source>
        <dbReference type="ARBA" id="ARBA00022842"/>
    </source>
</evidence>
<dbReference type="SUPFAM" id="SSF47781">
    <property type="entry name" value="RuvA domain 2-like"/>
    <property type="match status" value="1"/>
</dbReference>
<dbReference type="InterPro" id="IPR018239">
    <property type="entry name" value="DNA_ligase_AS"/>
</dbReference>
<dbReference type="InterPro" id="IPR004149">
    <property type="entry name" value="Znf_DNAligase_C4"/>
</dbReference>
<dbReference type="InterPro" id="IPR033136">
    <property type="entry name" value="DNA_ligase_CS"/>
</dbReference>
<feature type="binding site" evidence="14">
    <location>
        <begin position="35"/>
        <end position="39"/>
    </location>
    <ligand>
        <name>NAD(+)</name>
        <dbReference type="ChEBI" id="CHEBI:57540"/>
    </ligand>
</feature>
<protein>
    <recommendedName>
        <fullName evidence="3 14">DNA ligase</fullName>
        <ecNumber evidence="2 14">6.5.1.2</ecNumber>
    </recommendedName>
    <alternativeName>
        <fullName evidence="14">Polydeoxyribonucleotide synthase [NAD(+)]</fullName>
    </alternativeName>
</protein>
<evidence type="ECO:0000256" key="4">
    <source>
        <dbReference type="ARBA" id="ARBA00022598"/>
    </source>
</evidence>
<dbReference type="Pfam" id="PF12826">
    <property type="entry name" value="HHH_2"/>
    <property type="match status" value="1"/>
</dbReference>
<evidence type="ECO:0000256" key="5">
    <source>
        <dbReference type="ARBA" id="ARBA00022705"/>
    </source>
</evidence>
<feature type="domain" description="BRCT" evidence="16">
    <location>
        <begin position="594"/>
        <end position="674"/>
    </location>
</feature>
<dbReference type="KEGG" id="cpor:BED41_06840"/>
<dbReference type="GO" id="GO:0006260">
    <property type="term" value="P:DNA replication"/>
    <property type="evidence" value="ECO:0007669"/>
    <property type="project" value="UniProtKB-KW"/>
</dbReference>
<evidence type="ECO:0000256" key="15">
    <source>
        <dbReference type="RuleBase" id="RU000618"/>
    </source>
</evidence>
<feature type="active site" description="N6-AMP-lysine intermediate" evidence="14">
    <location>
        <position position="117"/>
    </location>
</feature>
<organism evidence="17 18">
    <name type="scientific">Cloacibacillus porcorum</name>
    <dbReference type="NCBI Taxonomy" id="1197717"/>
    <lineage>
        <taxon>Bacteria</taxon>
        <taxon>Thermotogati</taxon>
        <taxon>Synergistota</taxon>
        <taxon>Synergistia</taxon>
        <taxon>Synergistales</taxon>
        <taxon>Synergistaceae</taxon>
        <taxon>Cloacibacillus</taxon>
    </lineage>
</organism>
<dbReference type="AlphaFoldDB" id="A0A1B2I4F9"/>
<dbReference type="Proteomes" id="UP000093044">
    <property type="component" value="Chromosome"/>
</dbReference>
<evidence type="ECO:0000256" key="13">
    <source>
        <dbReference type="ARBA" id="ARBA00060881"/>
    </source>
</evidence>
<dbReference type="NCBIfam" id="NF005932">
    <property type="entry name" value="PRK07956.1"/>
    <property type="match status" value="1"/>
</dbReference>
<keyword evidence="5 14" id="KW-0235">DNA replication</keyword>
<dbReference type="STRING" id="1197717.BED41_06840"/>
<dbReference type="FunFam" id="2.40.50.140:FF:000012">
    <property type="entry name" value="DNA ligase"/>
    <property type="match status" value="1"/>
</dbReference>
<keyword evidence="10 14" id="KW-0520">NAD</keyword>
<feature type="binding site" evidence="14">
    <location>
        <position position="314"/>
    </location>
    <ligand>
        <name>NAD(+)</name>
        <dbReference type="ChEBI" id="CHEBI:57540"/>
    </ligand>
</feature>
<evidence type="ECO:0000313" key="18">
    <source>
        <dbReference type="Proteomes" id="UP000093044"/>
    </source>
</evidence>
<gene>
    <name evidence="14" type="primary">ligA</name>
    <name evidence="17" type="ORF">BED41_06840</name>
</gene>
<comment type="similarity">
    <text evidence="13 14">Belongs to the NAD-dependent DNA ligase family. LigA subfamily.</text>
</comment>
<dbReference type="InterPro" id="IPR013840">
    <property type="entry name" value="DNAligase_N"/>
</dbReference>
<feature type="binding site" evidence="14">
    <location>
        <position position="138"/>
    </location>
    <ligand>
        <name>NAD(+)</name>
        <dbReference type="ChEBI" id="CHEBI:57540"/>
    </ligand>
</feature>
<dbReference type="PIRSF" id="PIRSF001604">
    <property type="entry name" value="LigA"/>
    <property type="match status" value="1"/>
</dbReference>
<keyword evidence="8 14" id="KW-0862">Zinc</keyword>
<evidence type="ECO:0000256" key="7">
    <source>
        <dbReference type="ARBA" id="ARBA00022763"/>
    </source>
</evidence>
<feature type="binding site" evidence="14">
    <location>
        <position position="426"/>
    </location>
    <ligand>
        <name>Zn(2+)</name>
        <dbReference type="ChEBI" id="CHEBI:29105"/>
    </ligand>
</feature>
<dbReference type="SMART" id="SM00278">
    <property type="entry name" value="HhH1"/>
    <property type="match status" value="4"/>
</dbReference>
<feature type="binding site" evidence="14">
    <location>
        <begin position="84"/>
        <end position="85"/>
    </location>
    <ligand>
        <name>NAD(+)</name>
        <dbReference type="ChEBI" id="CHEBI:57540"/>
    </ligand>
</feature>
<dbReference type="Pfam" id="PF00533">
    <property type="entry name" value="BRCT"/>
    <property type="match status" value="1"/>
</dbReference>
<dbReference type="EMBL" id="CP016757">
    <property type="protein sequence ID" value="ANZ44823.1"/>
    <property type="molecule type" value="Genomic_DNA"/>
</dbReference>
<feature type="binding site" evidence="14">
    <location>
        <position position="115"/>
    </location>
    <ligand>
        <name>NAD(+)</name>
        <dbReference type="ChEBI" id="CHEBI:57540"/>
    </ligand>
</feature>
<keyword evidence="9 14" id="KW-0460">Magnesium</keyword>
<dbReference type="Pfam" id="PF03119">
    <property type="entry name" value="DNA_ligase_ZBD"/>
    <property type="match status" value="1"/>
</dbReference>
<keyword evidence="4 14" id="KW-0436">Ligase</keyword>
<dbReference type="Gene3D" id="6.20.10.30">
    <property type="match status" value="1"/>
</dbReference>
<evidence type="ECO:0000256" key="10">
    <source>
        <dbReference type="ARBA" id="ARBA00023027"/>
    </source>
</evidence>
<name>A0A1B2I4F9_9BACT</name>
<dbReference type="FunFam" id="1.10.150.20:FF:000007">
    <property type="entry name" value="DNA ligase"/>
    <property type="match status" value="1"/>
</dbReference>
<keyword evidence="6 14" id="KW-0479">Metal-binding</keyword>
<dbReference type="NCBIfam" id="TIGR00575">
    <property type="entry name" value="dnlj"/>
    <property type="match status" value="1"/>
</dbReference>
<dbReference type="PROSITE" id="PS01056">
    <property type="entry name" value="DNA_LIGASE_N2"/>
    <property type="match status" value="1"/>
</dbReference>
<dbReference type="GO" id="GO:0003911">
    <property type="term" value="F:DNA ligase (NAD+) activity"/>
    <property type="evidence" value="ECO:0007669"/>
    <property type="project" value="UniProtKB-UniRule"/>
</dbReference>
<dbReference type="Gene3D" id="3.40.50.10190">
    <property type="entry name" value="BRCT domain"/>
    <property type="match status" value="1"/>
</dbReference>
<evidence type="ECO:0000256" key="11">
    <source>
        <dbReference type="ARBA" id="ARBA00023204"/>
    </source>
</evidence>
<dbReference type="Pfam" id="PF14520">
    <property type="entry name" value="HHH_5"/>
    <property type="match status" value="1"/>
</dbReference>
<dbReference type="InterPro" id="IPR001679">
    <property type="entry name" value="DNA_ligase"/>
</dbReference>
<evidence type="ECO:0000256" key="2">
    <source>
        <dbReference type="ARBA" id="ARBA00012722"/>
    </source>
</evidence>
<dbReference type="PANTHER" id="PTHR23389">
    <property type="entry name" value="CHROMOSOME TRANSMISSION FIDELITY FACTOR 18"/>
    <property type="match status" value="1"/>
</dbReference>
<dbReference type="SMART" id="SM00292">
    <property type="entry name" value="BRCT"/>
    <property type="match status" value="1"/>
</dbReference>
<dbReference type="Gene3D" id="1.10.287.610">
    <property type="entry name" value="Helix hairpin bin"/>
    <property type="match status" value="1"/>
</dbReference>
<dbReference type="CDD" id="cd00114">
    <property type="entry name" value="LIGANc"/>
    <property type="match status" value="1"/>
</dbReference>
<reference evidence="17" key="1">
    <citation type="submission" date="2016-08" db="EMBL/GenBank/DDBJ databases">
        <title>Complete genome of Cloacibacillus porcorum.</title>
        <authorList>
            <person name="Looft T."/>
            <person name="Bayles D.O."/>
            <person name="Alt D.P."/>
        </authorList>
    </citation>
    <scope>NUCLEOTIDE SEQUENCE [LARGE SCALE GENOMIC DNA]</scope>
    <source>
        <strain evidence="17">CL-84</strain>
    </source>
</reference>
<dbReference type="GO" id="GO:0006281">
    <property type="term" value="P:DNA repair"/>
    <property type="evidence" value="ECO:0007669"/>
    <property type="project" value="UniProtKB-KW"/>
</dbReference>
<accession>A0A1B2I4F9</accession>
<dbReference type="InterPro" id="IPR004150">
    <property type="entry name" value="NAD_DNA_ligase_OB"/>
</dbReference>
<dbReference type="InterPro" id="IPR003583">
    <property type="entry name" value="Hlx-hairpin-Hlx_DNA-bd_motif"/>
</dbReference>
<evidence type="ECO:0000259" key="16">
    <source>
        <dbReference type="PROSITE" id="PS50172"/>
    </source>
</evidence>
<evidence type="ECO:0000256" key="3">
    <source>
        <dbReference type="ARBA" id="ARBA00013308"/>
    </source>
</evidence>
<dbReference type="SMART" id="SM00532">
    <property type="entry name" value="LIGANc"/>
    <property type="match status" value="1"/>
</dbReference>
<dbReference type="Gene3D" id="1.10.150.20">
    <property type="entry name" value="5' to 3' exonuclease, C-terminal subdomain"/>
    <property type="match status" value="2"/>
</dbReference>
<dbReference type="SUPFAM" id="SSF50249">
    <property type="entry name" value="Nucleic acid-binding proteins"/>
    <property type="match status" value="1"/>
</dbReference>
<dbReference type="Pfam" id="PF01653">
    <property type="entry name" value="DNA_ligase_aden"/>
    <property type="match status" value="1"/>
</dbReference>
<evidence type="ECO:0000256" key="14">
    <source>
        <dbReference type="HAMAP-Rule" id="MF_01588"/>
    </source>
</evidence>
<dbReference type="InterPro" id="IPR012340">
    <property type="entry name" value="NA-bd_OB-fold"/>
</dbReference>
<dbReference type="FunFam" id="1.10.287.610:FF:000002">
    <property type="entry name" value="DNA ligase"/>
    <property type="match status" value="1"/>
</dbReference>
<evidence type="ECO:0000256" key="1">
    <source>
        <dbReference type="ARBA" id="ARBA00004067"/>
    </source>
</evidence>
<dbReference type="InterPro" id="IPR010994">
    <property type="entry name" value="RuvA_2-like"/>
</dbReference>
<dbReference type="FunFam" id="3.30.470.30:FF:000001">
    <property type="entry name" value="DNA ligase"/>
    <property type="match status" value="1"/>
</dbReference>
<dbReference type="OrthoDB" id="9759736at2"/>
<dbReference type="Gene3D" id="2.40.50.140">
    <property type="entry name" value="Nucleic acid-binding proteins"/>
    <property type="match status" value="1"/>
</dbReference>
<dbReference type="EC" id="6.5.1.2" evidence="2 14"/>
<comment type="catalytic activity">
    <reaction evidence="12 14 15">
        <text>NAD(+) + (deoxyribonucleotide)n-3'-hydroxyl + 5'-phospho-(deoxyribonucleotide)m = (deoxyribonucleotide)n+m + AMP + beta-nicotinamide D-nucleotide.</text>
        <dbReference type="EC" id="6.5.1.2"/>
    </reaction>
</comment>
<dbReference type="RefSeq" id="WP_066744318.1">
    <property type="nucleotide sequence ID" value="NZ_CP016757.1"/>
</dbReference>
<keyword evidence="11 14" id="KW-0234">DNA repair</keyword>
<feature type="binding site" evidence="14">
    <location>
        <position position="290"/>
    </location>
    <ligand>
        <name>NAD(+)</name>
        <dbReference type="ChEBI" id="CHEBI:57540"/>
    </ligand>
</feature>
<evidence type="ECO:0000256" key="6">
    <source>
        <dbReference type="ARBA" id="ARBA00022723"/>
    </source>
</evidence>
<dbReference type="GeneID" id="83057565"/>
<feature type="binding site" evidence="14">
    <location>
        <position position="174"/>
    </location>
    <ligand>
        <name>NAD(+)</name>
        <dbReference type="ChEBI" id="CHEBI:57540"/>
    </ligand>
</feature>
<dbReference type="Gene3D" id="3.30.470.30">
    <property type="entry name" value="DNA ligase/mRNA capping enzyme"/>
    <property type="match status" value="1"/>
</dbReference>
<feature type="binding site" evidence="14">
    <location>
        <position position="408"/>
    </location>
    <ligand>
        <name>Zn(2+)</name>
        <dbReference type="ChEBI" id="CHEBI:29105"/>
    </ligand>
</feature>
<evidence type="ECO:0000256" key="12">
    <source>
        <dbReference type="ARBA" id="ARBA00034005"/>
    </source>
</evidence>
<dbReference type="InterPro" id="IPR001357">
    <property type="entry name" value="BRCT_dom"/>
</dbReference>
<dbReference type="Pfam" id="PF03120">
    <property type="entry name" value="OB_DNA_ligase"/>
    <property type="match status" value="1"/>
</dbReference>
<dbReference type="InterPro" id="IPR013839">
    <property type="entry name" value="DNAligase_adenylation"/>
</dbReference>
<dbReference type="GO" id="GO:0046872">
    <property type="term" value="F:metal ion binding"/>
    <property type="evidence" value="ECO:0007669"/>
    <property type="project" value="UniProtKB-KW"/>
</dbReference>
<dbReference type="PANTHER" id="PTHR23389:SF9">
    <property type="entry name" value="DNA LIGASE"/>
    <property type="match status" value="1"/>
</dbReference>
<comment type="function">
    <text evidence="1 14">DNA ligase that catalyzes the formation of phosphodiester linkages between 5'-phosphoryl and 3'-hydroxyl groups in double-stranded DNA using NAD as a coenzyme and as the energy source for the reaction. It is essential for DNA replication and repair of damaged DNA.</text>
</comment>
<evidence type="ECO:0000313" key="17">
    <source>
        <dbReference type="EMBL" id="ANZ44823.1"/>
    </source>
</evidence>
<feature type="binding site" evidence="14">
    <location>
        <position position="431"/>
    </location>
    <ligand>
        <name>Zn(2+)</name>
        <dbReference type="ChEBI" id="CHEBI:29105"/>
    </ligand>
</feature>
<evidence type="ECO:0000256" key="8">
    <source>
        <dbReference type="ARBA" id="ARBA00022833"/>
    </source>
</evidence>
<dbReference type="GO" id="GO:0005829">
    <property type="term" value="C:cytosol"/>
    <property type="evidence" value="ECO:0007669"/>
    <property type="project" value="TreeGrafter"/>
</dbReference>
<feature type="binding site" evidence="14">
    <location>
        <position position="411"/>
    </location>
    <ligand>
        <name>Zn(2+)</name>
        <dbReference type="ChEBI" id="CHEBI:29105"/>
    </ligand>
</feature>
<dbReference type="PROSITE" id="PS50172">
    <property type="entry name" value="BRCT"/>
    <property type="match status" value="1"/>
</dbReference>
<keyword evidence="7 14" id="KW-0227">DNA damage</keyword>
<dbReference type="CDD" id="cd17748">
    <property type="entry name" value="BRCT_DNA_ligase_like"/>
    <property type="match status" value="1"/>
</dbReference>
<dbReference type="SUPFAM" id="SSF56091">
    <property type="entry name" value="DNA ligase/mRNA capping enzyme, catalytic domain"/>
    <property type="match status" value="1"/>
</dbReference>
<proteinExistence type="inferred from homology"/>
<sequence>MSDFENLKKRAEELRGELERHARLYYEQDAPEISDFQYDRLMRELQDIEKEHPELVTPDSPSHRVGGSPRDGFVKVTHAVPMMSLDNALDRAELAVFYTKLCESLGDDKVEVVCEPKIDGLAVSLVYEDGLFISGSTRGDGQTGEDVTANLRTIKTLPLRLAKPLPGRFEVRGEVCIDKKGFAALNAAREERGESLFANPRNAAAGSLRTLDPRETARRNLKIYLYQIIEPEKFGILTQRQMLDEIAALGLPMQGSDLLCSSLAEIYSYLDGWETKRFEHPIDTDGVVVKLNGIALRGVLGVTAKAPKWAIAFKFPPEEKLTQVREIEVSVGRTGVLTPTAIFDPVHLAGTVVRRANLHNQDEIEALDLRVGDYVWVHKAGEIIPEVVRVEHDRRPEGTEPFNLPDTCPVCGSHAVRLPGESAVKCRNSSCPAQVKERIIYFASRSAMDISGLGEKIVDQLVENGLIHDYADIYDLKAAELAALDRLGEKSAQNLVAAIEKSKERPLGAVINALGIGNIGEKTASDLAERYRSLRKLEKTARDSEPELELAEGVGPVIAQSLHAWFTEPHNERLLARLESAGVRFESNEPVRDRAALPWNGLKFVLTGELSQMTRAEAGERIKALGGATAESVSKKTSYVVVGESPGSKYLKAQSLGVPILDEAAFLEKLKEAE</sequence>
<dbReference type="PROSITE" id="PS01055">
    <property type="entry name" value="DNA_LIGASE_N1"/>
    <property type="match status" value="1"/>
</dbReference>
<comment type="cofactor">
    <cofactor evidence="14">
        <name>Mg(2+)</name>
        <dbReference type="ChEBI" id="CHEBI:18420"/>
    </cofactor>
    <cofactor evidence="14">
        <name>Mn(2+)</name>
        <dbReference type="ChEBI" id="CHEBI:29035"/>
    </cofactor>
</comment>
<keyword evidence="14" id="KW-0464">Manganese</keyword>
<keyword evidence="18" id="KW-1185">Reference proteome</keyword>
<dbReference type="GO" id="GO:0003677">
    <property type="term" value="F:DNA binding"/>
    <property type="evidence" value="ECO:0007669"/>
    <property type="project" value="InterPro"/>
</dbReference>